<keyword evidence="8" id="KW-1185">Reference proteome</keyword>
<dbReference type="RefSeq" id="WP_189530605.1">
    <property type="nucleotide sequence ID" value="NZ_BMYX01000001.1"/>
</dbReference>
<dbReference type="AlphaFoldDB" id="A0A918NXX3"/>
<evidence type="ECO:0000313" key="7">
    <source>
        <dbReference type="EMBL" id="GGY04781.1"/>
    </source>
</evidence>
<name>A0A918NXX3_9NEIS</name>
<gene>
    <name evidence="7" type="primary">lfgD</name>
    <name evidence="7" type="ORF">GCM10011289_04140</name>
</gene>
<evidence type="ECO:0000256" key="2">
    <source>
        <dbReference type="ARBA" id="ARBA00016013"/>
    </source>
</evidence>
<evidence type="ECO:0000256" key="4">
    <source>
        <dbReference type="ARBA" id="ARBA00024746"/>
    </source>
</evidence>
<dbReference type="GO" id="GO:0044781">
    <property type="term" value="P:bacterial-type flagellum organization"/>
    <property type="evidence" value="ECO:0007669"/>
    <property type="project" value="UniProtKB-UniRule"/>
</dbReference>
<evidence type="ECO:0000256" key="1">
    <source>
        <dbReference type="ARBA" id="ARBA00010577"/>
    </source>
</evidence>
<dbReference type="Gene3D" id="2.30.30.910">
    <property type="match status" value="1"/>
</dbReference>
<evidence type="ECO:0000256" key="3">
    <source>
        <dbReference type="ARBA" id="ARBA00022795"/>
    </source>
</evidence>
<dbReference type="Pfam" id="PF03963">
    <property type="entry name" value="FlgD"/>
    <property type="match status" value="1"/>
</dbReference>
<organism evidence="7 8">
    <name type="scientific">Paludibacterium paludis</name>
    <dbReference type="NCBI Taxonomy" id="1225769"/>
    <lineage>
        <taxon>Bacteria</taxon>
        <taxon>Pseudomonadati</taxon>
        <taxon>Pseudomonadota</taxon>
        <taxon>Betaproteobacteria</taxon>
        <taxon>Neisseriales</taxon>
        <taxon>Chromobacteriaceae</taxon>
        <taxon>Paludibacterium</taxon>
    </lineage>
</organism>
<evidence type="ECO:0000313" key="8">
    <source>
        <dbReference type="Proteomes" id="UP000645257"/>
    </source>
</evidence>
<proteinExistence type="inferred from homology"/>
<reference evidence="7" key="2">
    <citation type="submission" date="2020-09" db="EMBL/GenBank/DDBJ databases">
        <authorList>
            <person name="Sun Q."/>
            <person name="Kim S."/>
        </authorList>
    </citation>
    <scope>NUCLEOTIDE SEQUENCE</scope>
    <source>
        <strain evidence="7">KCTC 32182</strain>
    </source>
</reference>
<comment type="similarity">
    <text evidence="1 5">Belongs to the FlgD family.</text>
</comment>
<feature type="compositionally biased region" description="Polar residues" evidence="6">
    <location>
        <begin position="1"/>
        <end position="18"/>
    </location>
</feature>
<evidence type="ECO:0000256" key="5">
    <source>
        <dbReference type="RuleBase" id="RU362076"/>
    </source>
</evidence>
<sequence>MSNVNAAQGGQTGANTRSGGLPAAPAANGADTTSNMFMTLLVAQIKNQNPLEPTDASQFVNQLTQMSQMQATQQQSAIAKNNAVLLENLQTLELGRQVGSPVMVEAKSLEMGKTPVQARVNLSSAAGDVTLNLIGEDGQAHPVSLGRHAAGAFDITVDPAKLGLAPGRYKIETVTDTKEKPSVEVAGVIESVRVPLSGGGPLVKVSNVGEVGFASISQFNRKSGATA</sequence>
<evidence type="ECO:0000256" key="6">
    <source>
        <dbReference type="SAM" id="MobiDB-lite"/>
    </source>
</evidence>
<dbReference type="Proteomes" id="UP000645257">
    <property type="component" value="Unassembled WGS sequence"/>
</dbReference>
<accession>A0A918NXX3</accession>
<feature type="region of interest" description="Disordered" evidence="6">
    <location>
        <begin position="1"/>
        <end position="27"/>
    </location>
</feature>
<keyword evidence="3 5" id="KW-1005">Bacterial flagellum biogenesis</keyword>
<comment type="function">
    <text evidence="4 5">Required for flagellar hook formation. May act as a scaffolding protein.</text>
</comment>
<dbReference type="EMBL" id="BMYX01000001">
    <property type="protein sequence ID" value="GGY04781.1"/>
    <property type="molecule type" value="Genomic_DNA"/>
</dbReference>
<reference evidence="7" key="1">
    <citation type="journal article" date="2014" name="Int. J. Syst. Evol. Microbiol.">
        <title>Complete genome sequence of Corynebacterium casei LMG S-19264T (=DSM 44701T), isolated from a smear-ripened cheese.</title>
        <authorList>
            <consortium name="US DOE Joint Genome Institute (JGI-PGF)"/>
            <person name="Walter F."/>
            <person name="Albersmeier A."/>
            <person name="Kalinowski J."/>
            <person name="Ruckert C."/>
        </authorList>
    </citation>
    <scope>NUCLEOTIDE SEQUENCE</scope>
    <source>
        <strain evidence="7">KCTC 32182</strain>
    </source>
</reference>
<protein>
    <recommendedName>
        <fullName evidence="2 5">Basal-body rod modification protein FlgD</fullName>
    </recommendedName>
</protein>
<dbReference type="InterPro" id="IPR005648">
    <property type="entry name" value="FlgD"/>
</dbReference>
<dbReference type="Gene3D" id="2.60.40.4070">
    <property type="match status" value="1"/>
</dbReference>
<comment type="caution">
    <text evidence="7">The sequence shown here is derived from an EMBL/GenBank/DDBJ whole genome shotgun (WGS) entry which is preliminary data.</text>
</comment>